<accession>A0A0V0H9N3</accession>
<name>A0A0V0H9N3_SOLCH</name>
<evidence type="ECO:0000313" key="1">
    <source>
        <dbReference type="EMBL" id="JAP16560.1"/>
    </source>
</evidence>
<sequence>MTWKMGILQSHPTLGLYKKVHKQMGDVWNGRWWYKLIMKMMEERAERTLNLPLNHGYSWSS</sequence>
<proteinExistence type="predicted"/>
<reference evidence="1" key="1">
    <citation type="submission" date="2015-12" db="EMBL/GenBank/DDBJ databases">
        <title>Gene expression during late stages of embryo sac development: a critical building block for successful pollen-pistil interactions.</title>
        <authorList>
            <person name="Liu Y."/>
            <person name="Joly V."/>
            <person name="Sabar M."/>
            <person name="Matton D.P."/>
        </authorList>
    </citation>
    <scope>NUCLEOTIDE SEQUENCE</scope>
</reference>
<dbReference type="EMBL" id="GEDG01023669">
    <property type="protein sequence ID" value="JAP16560.1"/>
    <property type="molecule type" value="Transcribed_RNA"/>
</dbReference>
<organism evidence="1">
    <name type="scientific">Solanum chacoense</name>
    <name type="common">Chaco potato</name>
    <dbReference type="NCBI Taxonomy" id="4108"/>
    <lineage>
        <taxon>Eukaryota</taxon>
        <taxon>Viridiplantae</taxon>
        <taxon>Streptophyta</taxon>
        <taxon>Embryophyta</taxon>
        <taxon>Tracheophyta</taxon>
        <taxon>Spermatophyta</taxon>
        <taxon>Magnoliopsida</taxon>
        <taxon>eudicotyledons</taxon>
        <taxon>Gunneridae</taxon>
        <taxon>Pentapetalae</taxon>
        <taxon>asterids</taxon>
        <taxon>lamiids</taxon>
        <taxon>Solanales</taxon>
        <taxon>Solanaceae</taxon>
        <taxon>Solanoideae</taxon>
        <taxon>Solaneae</taxon>
        <taxon>Solanum</taxon>
    </lineage>
</organism>
<dbReference type="AlphaFoldDB" id="A0A0V0H9N3"/>
<protein>
    <submittedName>
        <fullName evidence="1">Putative ovule protein</fullName>
    </submittedName>
</protein>